<proteinExistence type="predicted"/>
<dbReference type="AlphaFoldDB" id="A0A9X2H8F8"/>
<dbReference type="EMBL" id="JALHBS010000046">
    <property type="protein sequence ID" value="MCP3055158.1"/>
    <property type="molecule type" value="Genomic_DNA"/>
</dbReference>
<reference evidence="3" key="1">
    <citation type="submission" date="2022-03" db="EMBL/GenBank/DDBJ databases">
        <title>Aurantimonas Liuensis sp. Nov., isolated from the hadal seawater of the Mariana Trench.</title>
        <authorList>
            <person name="Liu R."/>
        </authorList>
    </citation>
    <scope>NUCLEOTIDE SEQUENCE</scope>
    <source>
        <strain evidence="3">LRZ36</strain>
    </source>
</reference>
<evidence type="ECO:0000313" key="4">
    <source>
        <dbReference type="Proteomes" id="UP001155220"/>
    </source>
</evidence>
<dbReference type="Proteomes" id="UP001155220">
    <property type="component" value="Unassembled WGS sequence"/>
</dbReference>
<comment type="caution">
    <text evidence="3">The sequence shown here is derived from an EMBL/GenBank/DDBJ whole genome shotgun (WGS) entry which is preliminary data.</text>
</comment>
<accession>A0A9X2H8F8</accession>
<evidence type="ECO:0000313" key="3">
    <source>
        <dbReference type="EMBL" id="MCP3055158.1"/>
    </source>
</evidence>
<protein>
    <recommendedName>
        <fullName evidence="2">DUF7282 domain-containing protein</fullName>
    </recommendedName>
</protein>
<feature type="signal peptide" evidence="1">
    <location>
        <begin position="1"/>
        <end position="21"/>
    </location>
</feature>
<name>A0A9X2H8F8_9HYPH</name>
<feature type="chain" id="PRO_5040957411" description="DUF7282 domain-containing protein" evidence="1">
    <location>
        <begin position="22"/>
        <end position="174"/>
    </location>
</feature>
<organism evidence="3 4">
    <name type="scientific">Aurantimonas marianensis</name>
    <dbReference type="NCBI Taxonomy" id="2920428"/>
    <lineage>
        <taxon>Bacteria</taxon>
        <taxon>Pseudomonadati</taxon>
        <taxon>Pseudomonadota</taxon>
        <taxon>Alphaproteobacteria</taxon>
        <taxon>Hyphomicrobiales</taxon>
        <taxon>Aurantimonadaceae</taxon>
        <taxon>Aurantimonas</taxon>
    </lineage>
</organism>
<dbReference type="Pfam" id="PF23951">
    <property type="entry name" value="DUF7282"/>
    <property type="match status" value="1"/>
</dbReference>
<evidence type="ECO:0000256" key="1">
    <source>
        <dbReference type="SAM" id="SignalP"/>
    </source>
</evidence>
<dbReference type="InterPro" id="IPR055706">
    <property type="entry name" value="Slg1/2_DUF7282"/>
</dbReference>
<feature type="domain" description="DUF7282" evidence="2">
    <location>
        <begin position="25"/>
        <end position="132"/>
    </location>
</feature>
<evidence type="ECO:0000259" key="2">
    <source>
        <dbReference type="Pfam" id="PF23951"/>
    </source>
</evidence>
<dbReference type="RefSeq" id="WP_253964018.1">
    <property type="nucleotide sequence ID" value="NZ_JALHBS010000046.1"/>
</dbReference>
<keyword evidence="4" id="KW-1185">Reference proteome</keyword>
<sequence>MNKLLMTTAATLLALGSTAVAENMIDTAGVTVEGKTATFAKVSSANGGYLVLHEVKDGAPVVPGSIGHVAIPAGESTDVSVEADMDLAADTEYMVMLHDETNGNDTYDFGEGSTDVDTPTMADGKPVVMPFTATMASMDSSAGAGAMMDAGGMKADGAMDSNMSGDAATGQTPN</sequence>
<keyword evidence="1" id="KW-0732">Signal</keyword>
<gene>
    <name evidence="3" type="ORF">MJ956_08345</name>
</gene>